<dbReference type="PANTHER" id="PTHR47506">
    <property type="entry name" value="TRANSCRIPTIONAL REGULATORY PROTEIN"/>
    <property type="match status" value="1"/>
</dbReference>
<dbReference type="InterPro" id="IPR009057">
    <property type="entry name" value="Homeodomain-like_sf"/>
</dbReference>
<dbReference type="RefSeq" id="WP_344541035.1">
    <property type="nucleotide sequence ID" value="NZ_BAAATD010000003.1"/>
</dbReference>
<evidence type="ECO:0000256" key="2">
    <source>
        <dbReference type="ARBA" id="ARBA00023163"/>
    </source>
</evidence>
<organism evidence="5 6">
    <name type="scientific">Actinomadura fulvescens</name>
    <dbReference type="NCBI Taxonomy" id="46160"/>
    <lineage>
        <taxon>Bacteria</taxon>
        <taxon>Bacillati</taxon>
        <taxon>Actinomycetota</taxon>
        <taxon>Actinomycetes</taxon>
        <taxon>Streptosporangiales</taxon>
        <taxon>Thermomonosporaceae</taxon>
        <taxon>Actinomadura</taxon>
    </lineage>
</organism>
<dbReference type="SUPFAM" id="SSF46689">
    <property type="entry name" value="Homeodomain-like"/>
    <property type="match status" value="1"/>
</dbReference>
<dbReference type="Proteomes" id="UP001501509">
    <property type="component" value="Unassembled WGS sequence"/>
</dbReference>
<evidence type="ECO:0000256" key="3">
    <source>
        <dbReference type="SAM" id="MobiDB-lite"/>
    </source>
</evidence>
<sequence>MGDVNHPRTEDQRQSDDQRLREDPPQGEDQRLLRGARARQAIARHAVDVASLEGLTGLTMGRLATDLGLSKSGIATLFGTKERLQLATVAAAREAFLDAVVGPAMAVRSGAARLHALTEHWITYVETPLFAGGCFWVASLPDFDSRPGPVRDALIRHHQDWLALIAGELRQAVRAQEIAELDVDLAAFQIDAVLTAANTAARLGDDAAMTKVRRVVGGFLS</sequence>
<reference evidence="5 6" key="1">
    <citation type="journal article" date="2019" name="Int. J. Syst. Evol. Microbiol.">
        <title>The Global Catalogue of Microorganisms (GCM) 10K type strain sequencing project: providing services to taxonomists for standard genome sequencing and annotation.</title>
        <authorList>
            <consortium name="The Broad Institute Genomics Platform"/>
            <consortium name="The Broad Institute Genome Sequencing Center for Infectious Disease"/>
            <person name="Wu L."/>
            <person name="Ma J."/>
        </authorList>
    </citation>
    <scope>NUCLEOTIDE SEQUENCE [LARGE SCALE GENOMIC DNA]</scope>
    <source>
        <strain evidence="5 6">JCM 6833</strain>
    </source>
</reference>
<name>A0ABN3PM70_9ACTN</name>
<proteinExistence type="predicted"/>
<dbReference type="Gene3D" id="1.10.357.10">
    <property type="entry name" value="Tetracycline Repressor, domain 2"/>
    <property type="match status" value="1"/>
</dbReference>
<dbReference type="PANTHER" id="PTHR47506:SF6">
    <property type="entry name" value="HTH-TYPE TRANSCRIPTIONAL REPRESSOR NEMR"/>
    <property type="match status" value="1"/>
</dbReference>
<protein>
    <submittedName>
        <fullName evidence="5">TetR/AcrR family transcriptional regulator</fullName>
    </submittedName>
</protein>
<keyword evidence="2" id="KW-0804">Transcription</keyword>
<evidence type="ECO:0000313" key="6">
    <source>
        <dbReference type="Proteomes" id="UP001501509"/>
    </source>
</evidence>
<feature type="region of interest" description="Disordered" evidence="3">
    <location>
        <begin position="1"/>
        <end position="31"/>
    </location>
</feature>
<comment type="caution">
    <text evidence="5">The sequence shown here is derived from an EMBL/GenBank/DDBJ whole genome shotgun (WGS) entry which is preliminary data.</text>
</comment>
<accession>A0ABN3PM70</accession>
<dbReference type="SUPFAM" id="SSF48498">
    <property type="entry name" value="Tetracyclin repressor-like, C-terminal domain"/>
    <property type="match status" value="1"/>
</dbReference>
<dbReference type="InterPro" id="IPR036271">
    <property type="entry name" value="Tet_transcr_reg_TetR-rel_C_sf"/>
</dbReference>
<keyword evidence="6" id="KW-1185">Reference proteome</keyword>
<gene>
    <name evidence="5" type="ORF">GCM10010411_27940</name>
</gene>
<dbReference type="Pfam" id="PF16925">
    <property type="entry name" value="TetR_C_13"/>
    <property type="match status" value="1"/>
</dbReference>
<dbReference type="EMBL" id="BAAATD010000003">
    <property type="protein sequence ID" value="GAA2593237.1"/>
    <property type="molecule type" value="Genomic_DNA"/>
</dbReference>
<evidence type="ECO:0000259" key="4">
    <source>
        <dbReference type="Pfam" id="PF16925"/>
    </source>
</evidence>
<dbReference type="Gene3D" id="1.10.10.60">
    <property type="entry name" value="Homeodomain-like"/>
    <property type="match status" value="1"/>
</dbReference>
<evidence type="ECO:0000313" key="5">
    <source>
        <dbReference type="EMBL" id="GAA2593237.1"/>
    </source>
</evidence>
<keyword evidence="1" id="KW-0805">Transcription regulation</keyword>
<feature type="domain" description="Tetracyclin repressor-like C-terminal" evidence="4">
    <location>
        <begin position="110"/>
        <end position="215"/>
    </location>
</feature>
<dbReference type="InterPro" id="IPR011075">
    <property type="entry name" value="TetR_C"/>
</dbReference>
<evidence type="ECO:0000256" key="1">
    <source>
        <dbReference type="ARBA" id="ARBA00023015"/>
    </source>
</evidence>